<dbReference type="EMBL" id="JBCAWK010000011">
    <property type="protein sequence ID" value="KAK8846857.1"/>
    <property type="molecule type" value="Genomic_DNA"/>
</dbReference>
<dbReference type="InterPro" id="IPR040200">
    <property type="entry name" value="Mug57-like"/>
</dbReference>
<protein>
    <recommendedName>
        <fullName evidence="3">FAS1 domain-containing protein</fullName>
    </recommendedName>
</protein>
<accession>A0AAW0YVV2</accession>
<evidence type="ECO:0000256" key="1">
    <source>
        <dbReference type="ARBA" id="ARBA00022729"/>
    </source>
</evidence>
<evidence type="ECO:0000259" key="3">
    <source>
        <dbReference type="PROSITE" id="PS50213"/>
    </source>
</evidence>
<gene>
    <name evidence="4" type="ORF">IAR55_005946</name>
</gene>
<dbReference type="SUPFAM" id="SSF82153">
    <property type="entry name" value="FAS1 domain"/>
    <property type="match status" value="1"/>
</dbReference>
<dbReference type="AlphaFoldDB" id="A0AAW0YVV2"/>
<feature type="domain" description="FAS1" evidence="3">
    <location>
        <begin position="90"/>
        <end position="248"/>
    </location>
</feature>
<organism evidence="4 5">
    <name type="scientific">Kwoniella newhampshirensis</name>
    <dbReference type="NCBI Taxonomy" id="1651941"/>
    <lineage>
        <taxon>Eukaryota</taxon>
        <taxon>Fungi</taxon>
        <taxon>Dikarya</taxon>
        <taxon>Basidiomycota</taxon>
        <taxon>Agaricomycotina</taxon>
        <taxon>Tremellomycetes</taxon>
        <taxon>Tremellales</taxon>
        <taxon>Cryptococcaceae</taxon>
        <taxon>Kwoniella</taxon>
    </lineage>
</organism>
<sequence length="250" mass="26812">MPGPSPRLVRNLRFLRLHTLAGQVIFLTTISVGCGLVMVQFRDDHPNQQRRSMNAALKREGRTSSGEGDLVDAISDSAGRGGVKGKMRNGITLSDALTAERGTSLWWGYARDNPGITRRLESRFDNLTILVPIDQAVLAMDTKPHLASNGNSKSTSGAGSGWSSSLGNLGSLGGLWASSDGTDRFLTAHIIEGNLSAGKHKTLLDGFEVELAVNKKAKGGWNVKPGNIEVLGVKETVNGRIMYISKVLPY</sequence>
<keyword evidence="1" id="KW-0732">Signal</keyword>
<feature type="transmembrane region" description="Helical" evidence="2">
    <location>
        <begin position="20"/>
        <end position="41"/>
    </location>
</feature>
<dbReference type="PROSITE" id="PS51257">
    <property type="entry name" value="PROKAR_LIPOPROTEIN"/>
    <property type="match status" value="1"/>
</dbReference>
<reference evidence="4 5" key="1">
    <citation type="journal article" date="2024" name="bioRxiv">
        <title>Comparative genomics of Cryptococcus and Kwoniella reveals pathogenesis evolution and contrasting karyotype dynamics via intercentromeric recombination or chromosome fusion.</title>
        <authorList>
            <person name="Coelho M.A."/>
            <person name="David-Palma M."/>
            <person name="Shea T."/>
            <person name="Bowers K."/>
            <person name="McGinley-Smith S."/>
            <person name="Mohammad A.W."/>
            <person name="Gnirke A."/>
            <person name="Yurkov A.M."/>
            <person name="Nowrousian M."/>
            <person name="Sun S."/>
            <person name="Cuomo C.A."/>
            <person name="Heitman J."/>
        </authorList>
    </citation>
    <scope>NUCLEOTIDE SEQUENCE [LARGE SCALE GENOMIC DNA]</scope>
    <source>
        <strain evidence="4 5">CBS 13917</strain>
    </source>
</reference>
<keyword evidence="5" id="KW-1185">Reference proteome</keyword>
<proteinExistence type="predicted"/>
<dbReference type="GeneID" id="92183204"/>
<dbReference type="RefSeq" id="XP_066800807.1">
    <property type="nucleotide sequence ID" value="XM_066949034.1"/>
</dbReference>
<name>A0AAW0YVV2_9TREE</name>
<keyword evidence="2" id="KW-1133">Transmembrane helix</keyword>
<evidence type="ECO:0000313" key="5">
    <source>
        <dbReference type="Proteomes" id="UP001388673"/>
    </source>
</evidence>
<evidence type="ECO:0000313" key="4">
    <source>
        <dbReference type="EMBL" id="KAK8846857.1"/>
    </source>
</evidence>
<dbReference type="InterPro" id="IPR000782">
    <property type="entry name" value="FAS1_domain"/>
</dbReference>
<comment type="caution">
    <text evidence="4">The sequence shown here is derived from an EMBL/GenBank/DDBJ whole genome shotgun (WGS) entry which is preliminary data.</text>
</comment>
<dbReference type="InterPro" id="IPR036378">
    <property type="entry name" value="FAS1_dom_sf"/>
</dbReference>
<dbReference type="PANTHER" id="PTHR28156">
    <property type="entry name" value="FAS1 DOMAIN-CONTAINING PROTEIN YDR262W"/>
    <property type="match status" value="1"/>
</dbReference>
<dbReference type="PROSITE" id="PS50213">
    <property type="entry name" value="FAS1"/>
    <property type="match status" value="1"/>
</dbReference>
<evidence type="ECO:0000256" key="2">
    <source>
        <dbReference type="SAM" id="Phobius"/>
    </source>
</evidence>
<dbReference type="Proteomes" id="UP001388673">
    <property type="component" value="Unassembled WGS sequence"/>
</dbReference>
<keyword evidence="2" id="KW-0472">Membrane</keyword>
<keyword evidence="2" id="KW-0812">Transmembrane</keyword>
<dbReference type="PANTHER" id="PTHR28156:SF1">
    <property type="entry name" value="FAS1 DOMAIN-CONTAINING PROTEIN YDR262W"/>
    <property type="match status" value="1"/>
</dbReference>
<dbReference type="KEGG" id="kne:92183204"/>